<evidence type="ECO:0000313" key="3">
    <source>
        <dbReference type="Proteomes" id="UP001231189"/>
    </source>
</evidence>
<feature type="chain" id="PRO_5041907310" evidence="1">
    <location>
        <begin position="31"/>
        <end position="111"/>
    </location>
</feature>
<dbReference type="EMBL" id="JAUUTY010000001">
    <property type="protein sequence ID" value="KAK1698959.1"/>
    <property type="molecule type" value="Genomic_DNA"/>
</dbReference>
<sequence length="111" mass="12602">MGKKKKPAPLALFLAILLIISSEMVEEVGAKLQCDIKASLCMYKCTKTGRCMRCCKHYGFLHGRCRIRHGLLCYCCNDDSDPGHAALRRRYQYQDQQKMVASSPLDHLLHA</sequence>
<dbReference type="AlphaFoldDB" id="A0AAD8XA21"/>
<comment type="caution">
    <text evidence="2">The sequence shown here is derived from an EMBL/GenBank/DDBJ whole genome shotgun (WGS) entry which is preliminary data.</text>
</comment>
<feature type="signal peptide" evidence="1">
    <location>
        <begin position="1"/>
        <end position="30"/>
    </location>
</feature>
<protein>
    <submittedName>
        <fullName evidence="2">Uncharacterized protein</fullName>
    </submittedName>
</protein>
<gene>
    <name evidence="2" type="ORF">QYE76_015656</name>
</gene>
<proteinExistence type="predicted"/>
<organism evidence="2 3">
    <name type="scientific">Lolium multiflorum</name>
    <name type="common">Italian ryegrass</name>
    <name type="synonym">Lolium perenne subsp. multiflorum</name>
    <dbReference type="NCBI Taxonomy" id="4521"/>
    <lineage>
        <taxon>Eukaryota</taxon>
        <taxon>Viridiplantae</taxon>
        <taxon>Streptophyta</taxon>
        <taxon>Embryophyta</taxon>
        <taxon>Tracheophyta</taxon>
        <taxon>Spermatophyta</taxon>
        <taxon>Magnoliopsida</taxon>
        <taxon>Liliopsida</taxon>
        <taxon>Poales</taxon>
        <taxon>Poaceae</taxon>
        <taxon>BOP clade</taxon>
        <taxon>Pooideae</taxon>
        <taxon>Poodae</taxon>
        <taxon>Poeae</taxon>
        <taxon>Poeae Chloroplast Group 2 (Poeae type)</taxon>
        <taxon>Loliodinae</taxon>
        <taxon>Loliinae</taxon>
        <taxon>Lolium</taxon>
    </lineage>
</organism>
<reference evidence="2" key="1">
    <citation type="submission" date="2023-07" db="EMBL/GenBank/DDBJ databases">
        <title>A chromosome-level genome assembly of Lolium multiflorum.</title>
        <authorList>
            <person name="Chen Y."/>
            <person name="Copetti D."/>
            <person name="Kolliker R."/>
            <person name="Studer B."/>
        </authorList>
    </citation>
    <scope>NUCLEOTIDE SEQUENCE</scope>
    <source>
        <strain evidence="2">02402/16</strain>
        <tissue evidence="2">Leaf</tissue>
    </source>
</reference>
<keyword evidence="1" id="KW-0732">Signal</keyword>
<dbReference type="Proteomes" id="UP001231189">
    <property type="component" value="Unassembled WGS sequence"/>
</dbReference>
<evidence type="ECO:0000256" key="1">
    <source>
        <dbReference type="SAM" id="SignalP"/>
    </source>
</evidence>
<evidence type="ECO:0000313" key="2">
    <source>
        <dbReference type="EMBL" id="KAK1698959.1"/>
    </source>
</evidence>
<accession>A0AAD8XA21</accession>
<name>A0AAD8XA21_LOLMU</name>
<keyword evidence="3" id="KW-1185">Reference proteome</keyword>